<comment type="caution">
    <text evidence="1">The sequence shown here is derived from an EMBL/GenBank/DDBJ whole genome shotgun (WGS) entry which is preliminary data.</text>
</comment>
<dbReference type="AlphaFoldDB" id="A0A8J8NU31"/>
<evidence type="ECO:0000313" key="1">
    <source>
        <dbReference type="EMBL" id="TNV80430.1"/>
    </source>
</evidence>
<reference evidence="1" key="1">
    <citation type="submission" date="2019-06" db="EMBL/GenBank/DDBJ databases">
        <authorList>
            <person name="Zheng W."/>
        </authorList>
    </citation>
    <scope>NUCLEOTIDE SEQUENCE</scope>
    <source>
        <strain evidence="1">QDHG01</strain>
    </source>
</reference>
<name>A0A8J8NU31_HALGN</name>
<gene>
    <name evidence="1" type="ORF">FGO68_gene16615</name>
</gene>
<protein>
    <submittedName>
        <fullName evidence="1">Uncharacterized protein</fullName>
    </submittedName>
</protein>
<accession>A0A8J8NU31</accession>
<keyword evidence="2" id="KW-1185">Reference proteome</keyword>
<proteinExistence type="predicted"/>
<dbReference type="Proteomes" id="UP000785679">
    <property type="component" value="Unassembled WGS sequence"/>
</dbReference>
<sequence length="105" mass="12387">MSQQFSPLSDQMEQELREESLLREFAFQKSQKQENFDSSEMIKQFDLSSSIKNKQHKDLPRPRRLICQQDGTVHVNVGAHTYEYLDIPSYLKESHELLVLSSREK</sequence>
<organism evidence="1 2">
    <name type="scientific">Halteria grandinella</name>
    <dbReference type="NCBI Taxonomy" id="5974"/>
    <lineage>
        <taxon>Eukaryota</taxon>
        <taxon>Sar</taxon>
        <taxon>Alveolata</taxon>
        <taxon>Ciliophora</taxon>
        <taxon>Intramacronucleata</taxon>
        <taxon>Spirotrichea</taxon>
        <taxon>Stichotrichia</taxon>
        <taxon>Sporadotrichida</taxon>
        <taxon>Halteriidae</taxon>
        <taxon>Halteria</taxon>
    </lineage>
</organism>
<evidence type="ECO:0000313" key="2">
    <source>
        <dbReference type="Proteomes" id="UP000785679"/>
    </source>
</evidence>
<dbReference type="EMBL" id="RRYP01007520">
    <property type="protein sequence ID" value="TNV80430.1"/>
    <property type="molecule type" value="Genomic_DNA"/>
</dbReference>